<dbReference type="Proteomes" id="UP000054632">
    <property type="component" value="Unassembled WGS sequence"/>
</dbReference>
<dbReference type="AlphaFoldDB" id="A0A0V1E962"/>
<organism evidence="1 2">
    <name type="scientific">Trichinella pseudospiralis</name>
    <name type="common">Parasitic roundworm</name>
    <dbReference type="NCBI Taxonomy" id="6337"/>
    <lineage>
        <taxon>Eukaryota</taxon>
        <taxon>Metazoa</taxon>
        <taxon>Ecdysozoa</taxon>
        <taxon>Nematoda</taxon>
        <taxon>Enoplea</taxon>
        <taxon>Dorylaimia</taxon>
        <taxon>Trichinellida</taxon>
        <taxon>Trichinellidae</taxon>
        <taxon>Trichinella</taxon>
    </lineage>
</organism>
<name>A0A0V1E962_TRIPS</name>
<comment type="caution">
    <text evidence="1">The sequence shown here is derived from an EMBL/GenBank/DDBJ whole genome shotgun (WGS) entry which is preliminary data.</text>
</comment>
<sequence length="79" mass="8885">MKLKWIKTMLSHTSSINSIISFSIFTSSVSSSCPVHGRIGMPLIWLPEAEMTAVCHQSGQFFLNPPRFLQGPLPTYHEH</sequence>
<proteinExistence type="predicted"/>
<dbReference type="EMBL" id="JYDR01000083">
    <property type="protein sequence ID" value="KRY69842.1"/>
    <property type="molecule type" value="Genomic_DNA"/>
</dbReference>
<evidence type="ECO:0000313" key="2">
    <source>
        <dbReference type="Proteomes" id="UP000054632"/>
    </source>
</evidence>
<gene>
    <name evidence="1" type="ORF">T4A_7378</name>
</gene>
<protein>
    <submittedName>
        <fullName evidence="1">Uncharacterized protein</fullName>
    </submittedName>
</protein>
<reference evidence="1 2" key="1">
    <citation type="submission" date="2015-01" db="EMBL/GenBank/DDBJ databases">
        <title>Evolution of Trichinella species and genotypes.</title>
        <authorList>
            <person name="Korhonen P.K."/>
            <person name="Edoardo P."/>
            <person name="Giuseppe L.R."/>
            <person name="Gasser R.B."/>
        </authorList>
    </citation>
    <scope>NUCLEOTIDE SEQUENCE [LARGE SCALE GENOMIC DNA]</scope>
    <source>
        <strain evidence="1">ISS13</strain>
    </source>
</reference>
<evidence type="ECO:0000313" key="1">
    <source>
        <dbReference type="EMBL" id="KRY69842.1"/>
    </source>
</evidence>
<dbReference type="PROSITE" id="PS51257">
    <property type="entry name" value="PROKAR_LIPOPROTEIN"/>
    <property type="match status" value="1"/>
</dbReference>
<accession>A0A0V1E962</accession>